<feature type="compositionally biased region" description="Basic residues" evidence="1">
    <location>
        <begin position="30"/>
        <end position="43"/>
    </location>
</feature>
<dbReference type="InterPro" id="IPR050896">
    <property type="entry name" value="Mito_lipid_metab_GTPase"/>
</dbReference>
<dbReference type="InParanoid" id="B7GAR9"/>
<dbReference type="HOGENOM" id="CLU_365829_0_0_1"/>
<dbReference type="InterPro" id="IPR006073">
    <property type="entry name" value="GTP-bd"/>
</dbReference>
<evidence type="ECO:0008006" key="6">
    <source>
        <dbReference type="Google" id="ProtNLM"/>
    </source>
</evidence>
<dbReference type="PANTHER" id="PTHR46434:SF1">
    <property type="entry name" value="GENETIC INTERACTOR OF PROHIBITINS 3, MITOCHONDRIAL"/>
    <property type="match status" value="1"/>
</dbReference>
<dbReference type="eggNOG" id="KOG1249">
    <property type="taxonomic scope" value="Eukaryota"/>
</dbReference>
<dbReference type="PANTHER" id="PTHR46434">
    <property type="entry name" value="GENETIC INTERACTOR OF PROHIBITINS 3, MITOCHONDRIAL"/>
    <property type="match status" value="1"/>
</dbReference>
<feature type="region of interest" description="Disordered" evidence="1">
    <location>
        <begin position="1"/>
        <end position="45"/>
    </location>
</feature>
<feature type="compositionally biased region" description="Polar residues" evidence="1">
    <location>
        <begin position="1"/>
        <end position="16"/>
    </location>
</feature>
<feature type="domain" description="G" evidence="2">
    <location>
        <begin position="455"/>
        <end position="527"/>
    </location>
</feature>
<name>B7GAR9_PHATC</name>
<keyword evidence="5" id="KW-1185">Reference proteome</keyword>
<feature type="domain" description="NOA1/YqeH-like C-terminal" evidence="3">
    <location>
        <begin position="582"/>
        <end position="680"/>
    </location>
</feature>
<evidence type="ECO:0000256" key="1">
    <source>
        <dbReference type="SAM" id="MobiDB-lite"/>
    </source>
</evidence>
<dbReference type="GO" id="GO:0005739">
    <property type="term" value="C:mitochondrion"/>
    <property type="evidence" value="ECO:0007669"/>
    <property type="project" value="TreeGrafter"/>
</dbReference>
<dbReference type="Pfam" id="PF01926">
    <property type="entry name" value="MMR_HSR1"/>
    <property type="match status" value="1"/>
</dbReference>
<dbReference type="InterPro" id="IPR048422">
    <property type="entry name" value="NOA1/YqeH-like_C"/>
</dbReference>
<protein>
    <recommendedName>
        <fullName evidence="6">G domain-containing protein</fullName>
    </recommendedName>
</protein>
<dbReference type="EMBL" id="CM000624">
    <property type="protein sequence ID" value="EEC44302.1"/>
    <property type="molecule type" value="Genomic_DNA"/>
</dbReference>
<dbReference type="GO" id="GO:0005525">
    <property type="term" value="F:GTP binding"/>
    <property type="evidence" value="ECO:0007669"/>
    <property type="project" value="InterPro"/>
</dbReference>
<dbReference type="Proteomes" id="UP000000759">
    <property type="component" value="Chromosome 22"/>
</dbReference>
<dbReference type="SUPFAM" id="SSF52540">
    <property type="entry name" value="P-loop containing nucleoside triphosphate hydrolases"/>
    <property type="match status" value="1"/>
</dbReference>
<gene>
    <name evidence="4" type="ORF">PHATRDRAFT_40200</name>
</gene>
<dbReference type="AlphaFoldDB" id="B7GAR9"/>
<dbReference type="STRING" id="556484.B7GAR9"/>
<dbReference type="KEGG" id="pti:PHATRDRAFT_40200"/>
<dbReference type="Gene3D" id="3.40.50.300">
    <property type="entry name" value="P-loop containing nucleotide triphosphate hydrolases"/>
    <property type="match status" value="1"/>
</dbReference>
<proteinExistence type="predicted"/>
<feature type="compositionally biased region" description="Acidic residues" evidence="1">
    <location>
        <begin position="123"/>
        <end position="139"/>
    </location>
</feature>
<organism evidence="4 5">
    <name type="scientific">Phaeodactylum tricornutum (strain CCAP 1055/1)</name>
    <dbReference type="NCBI Taxonomy" id="556484"/>
    <lineage>
        <taxon>Eukaryota</taxon>
        <taxon>Sar</taxon>
        <taxon>Stramenopiles</taxon>
        <taxon>Ochrophyta</taxon>
        <taxon>Bacillariophyta</taxon>
        <taxon>Bacillariophyceae</taxon>
        <taxon>Bacillariophycidae</taxon>
        <taxon>Naviculales</taxon>
        <taxon>Phaeodactylaceae</taxon>
        <taxon>Phaeodactylum</taxon>
    </lineage>
</organism>
<dbReference type="OrthoDB" id="1696305at2759"/>
<reference evidence="5" key="2">
    <citation type="submission" date="2008-08" db="EMBL/GenBank/DDBJ databases">
        <authorList>
            <consortium name="Diatom Consortium"/>
            <person name="Grigoriev I."/>
            <person name="Grimwood J."/>
            <person name="Kuo A."/>
            <person name="Otillar R.P."/>
            <person name="Salamov A."/>
            <person name="Detter J.C."/>
            <person name="Lindquist E."/>
            <person name="Shapiro H."/>
            <person name="Lucas S."/>
            <person name="Glavina del Rio T."/>
            <person name="Pitluck S."/>
            <person name="Rokhsar D."/>
            <person name="Bowler C."/>
        </authorList>
    </citation>
    <scope>GENOME REANNOTATION</scope>
    <source>
        <strain evidence="5">CCAP 1055/1</strain>
    </source>
</reference>
<dbReference type="PaxDb" id="2850-Phatr40200"/>
<accession>B7GAR9</accession>
<evidence type="ECO:0000313" key="4">
    <source>
        <dbReference type="EMBL" id="EEC44302.1"/>
    </source>
</evidence>
<dbReference type="GeneID" id="7195833"/>
<reference evidence="4 5" key="1">
    <citation type="journal article" date="2008" name="Nature">
        <title>The Phaeodactylum genome reveals the evolutionary history of diatom genomes.</title>
        <authorList>
            <person name="Bowler C."/>
            <person name="Allen A.E."/>
            <person name="Badger J.H."/>
            <person name="Grimwood J."/>
            <person name="Jabbari K."/>
            <person name="Kuo A."/>
            <person name="Maheswari U."/>
            <person name="Martens C."/>
            <person name="Maumus F."/>
            <person name="Otillar R.P."/>
            <person name="Rayko E."/>
            <person name="Salamov A."/>
            <person name="Vandepoele K."/>
            <person name="Beszteri B."/>
            <person name="Gruber A."/>
            <person name="Heijde M."/>
            <person name="Katinka M."/>
            <person name="Mock T."/>
            <person name="Valentin K."/>
            <person name="Verret F."/>
            <person name="Berges J.A."/>
            <person name="Brownlee C."/>
            <person name="Cadoret J.P."/>
            <person name="Chiovitti A."/>
            <person name="Choi C.J."/>
            <person name="Coesel S."/>
            <person name="De Martino A."/>
            <person name="Detter J.C."/>
            <person name="Durkin C."/>
            <person name="Falciatore A."/>
            <person name="Fournet J."/>
            <person name="Haruta M."/>
            <person name="Huysman M.J."/>
            <person name="Jenkins B.D."/>
            <person name="Jiroutova K."/>
            <person name="Jorgensen R.E."/>
            <person name="Joubert Y."/>
            <person name="Kaplan A."/>
            <person name="Kroger N."/>
            <person name="Kroth P.G."/>
            <person name="La Roche J."/>
            <person name="Lindquist E."/>
            <person name="Lommer M."/>
            <person name="Martin-Jezequel V."/>
            <person name="Lopez P.J."/>
            <person name="Lucas S."/>
            <person name="Mangogna M."/>
            <person name="McGinnis K."/>
            <person name="Medlin L.K."/>
            <person name="Montsant A."/>
            <person name="Oudot-Le Secq M.P."/>
            <person name="Napoli C."/>
            <person name="Obornik M."/>
            <person name="Parker M.S."/>
            <person name="Petit J.L."/>
            <person name="Porcel B.M."/>
            <person name="Poulsen N."/>
            <person name="Robison M."/>
            <person name="Rychlewski L."/>
            <person name="Rynearson T.A."/>
            <person name="Schmutz J."/>
            <person name="Shapiro H."/>
            <person name="Siaut M."/>
            <person name="Stanley M."/>
            <person name="Sussman M.R."/>
            <person name="Taylor A.R."/>
            <person name="Vardi A."/>
            <person name="von Dassow P."/>
            <person name="Vyverman W."/>
            <person name="Willis A."/>
            <person name="Wyrwicz L.S."/>
            <person name="Rokhsar D.S."/>
            <person name="Weissenbach J."/>
            <person name="Armbrust E.V."/>
            <person name="Green B.R."/>
            <person name="Van de Peer Y."/>
            <person name="Grigoriev I.V."/>
        </authorList>
    </citation>
    <scope>NUCLEOTIDE SEQUENCE [LARGE SCALE GENOMIC DNA]</scope>
    <source>
        <strain evidence="4 5">CCAP 1055/1</strain>
    </source>
</reference>
<dbReference type="Pfam" id="PF21516">
    <property type="entry name" value="YqeH-like_C"/>
    <property type="match status" value="1"/>
</dbReference>
<evidence type="ECO:0000259" key="2">
    <source>
        <dbReference type="Pfam" id="PF01926"/>
    </source>
</evidence>
<evidence type="ECO:0000313" key="5">
    <source>
        <dbReference type="Proteomes" id="UP000000759"/>
    </source>
</evidence>
<feature type="region of interest" description="Disordered" evidence="1">
    <location>
        <begin position="120"/>
        <end position="139"/>
    </location>
</feature>
<dbReference type="RefSeq" id="XP_002184124.1">
    <property type="nucleotide sequence ID" value="XM_002184088.1"/>
</dbReference>
<evidence type="ECO:0000259" key="3">
    <source>
        <dbReference type="Pfam" id="PF21516"/>
    </source>
</evidence>
<dbReference type="InterPro" id="IPR027417">
    <property type="entry name" value="P-loop_NTPase"/>
</dbReference>
<dbReference type="CDD" id="cd01855">
    <property type="entry name" value="YqeH"/>
    <property type="match status" value="1"/>
</dbReference>
<sequence length="710" mass="78153">MRTNFALSTRCFASSSDNHDEEEQRDSPKQRSKRSQTNRSKKFKIAESIDQSKIDKLAQAFDELARKEGFDSSTARFADDVTFEDKFDDDSFLDDDDDNNKDKVGNLHLDASMFSLSDFIDKSEEDGGNPTDQDDEDYLDFGADIDMSIEARIAAAKRDMDLGRVSAPPDMRSSRREVTAADLRKLGFRTEANPFGNDETPRKERFQLVTNSMSCSACGSDFQCHNEDRPGYLPPEKFATQTALGKIEQMQKLQDKAEKAEWTPEDEIEWLIQTQGKKDPNKEMQEVPQIDVDSLAGEMGLDLVELSKKMVICKRCHGLQNFGKVQDSLRPGWTKEPLLSQEKFRELLRPIKEKPAVIVALVDLFDFSGSVLPELDEIAGENPVILAANKADLLPSEMGRVRAESWVRRELEYLGVKSLAGMRGAVRLVSCKTGAGINDLLEKARGLAEEIDGDIYVVGAANAGKSTLLNFVLGQDKVNRSPGKARAGNRNAFKGAVTTSPLPGTTLKFIKVDLGGGRSLYDTPGLLVLGTVTQLLTPEELKIVVPKKPIEPVTLRLSTGKCVLVGGLARIELIGDSRPFMFTFFVANEIKLHPTDIERADEFVLKHAGGMLTPPLAPGPKRMEEIGEFEDHIVDIQGAGWKEAAADISLTGLGWVAVTGAGTAQVKISVPKGIGVSVRPPLMPFDIWKVASKYTGSRAVNYNFSLSVDI</sequence>